<feature type="non-terminal residue" evidence="1">
    <location>
        <position position="1"/>
    </location>
</feature>
<proteinExistence type="predicted"/>
<dbReference type="EMBL" id="BARS01047636">
    <property type="protein sequence ID" value="GAG28807.1"/>
    <property type="molecule type" value="Genomic_DNA"/>
</dbReference>
<organism evidence="1">
    <name type="scientific">marine sediment metagenome</name>
    <dbReference type="NCBI Taxonomy" id="412755"/>
    <lineage>
        <taxon>unclassified sequences</taxon>
        <taxon>metagenomes</taxon>
        <taxon>ecological metagenomes</taxon>
    </lineage>
</organism>
<sequence length="225" mass="24906">AAVDAWTTALSLDPNQYIWRRRIQQYGPRLQKPYPFYDWVDEARNEIAARGEVPVELGVEPGGAELAEPSRELAAVEGSGVADLPEHPDPQGRIIRDGDSGRFHVTVETAVVPARTEPGGSLRLHLIFRTEPGSHWNNEAEPLRVWLKLPPGWRVDLGVKEAIPPPDAVSDEVRSVEFELVAPGDQSDGIVKIPVEAFYNVCLDDGVCLFRRKDTQVEIHIVGGH</sequence>
<accession>X0X020</accession>
<dbReference type="AlphaFoldDB" id="X0X020"/>
<comment type="caution">
    <text evidence="1">The sequence shown here is derived from an EMBL/GenBank/DDBJ whole genome shotgun (WGS) entry which is preliminary data.</text>
</comment>
<name>X0X020_9ZZZZ</name>
<gene>
    <name evidence="1" type="ORF">S01H1_71536</name>
</gene>
<evidence type="ECO:0000313" key="1">
    <source>
        <dbReference type="EMBL" id="GAG28807.1"/>
    </source>
</evidence>
<reference evidence="1" key="1">
    <citation type="journal article" date="2014" name="Front. Microbiol.">
        <title>High frequency of phylogenetically diverse reductive dehalogenase-homologous genes in deep subseafloor sedimentary metagenomes.</title>
        <authorList>
            <person name="Kawai M."/>
            <person name="Futagami T."/>
            <person name="Toyoda A."/>
            <person name="Takaki Y."/>
            <person name="Nishi S."/>
            <person name="Hori S."/>
            <person name="Arai W."/>
            <person name="Tsubouchi T."/>
            <person name="Morono Y."/>
            <person name="Uchiyama I."/>
            <person name="Ito T."/>
            <person name="Fujiyama A."/>
            <person name="Inagaki F."/>
            <person name="Takami H."/>
        </authorList>
    </citation>
    <scope>NUCLEOTIDE SEQUENCE</scope>
    <source>
        <strain evidence="1">Expedition CK06-06</strain>
    </source>
</reference>
<protein>
    <submittedName>
        <fullName evidence="1">Uncharacterized protein</fullName>
    </submittedName>
</protein>